<proteinExistence type="predicted"/>
<organism evidence="1 2">
    <name type="scientific">Cupriavidus necator (strain ATCC 17699 / DSM 428 / KCTC 22496 / NCIMB 10442 / H16 / Stanier 337)</name>
    <name type="common">Ralstonia eutropha</name>
    <dbReference type="NCBI Taxonomy" id="381666"/>
    <lineage>
        <taxon>Bacteria</taxon>
        <taxon>Pseudomonadati</taxon>
        <taxon>Pseudomonadota</taxon>
        <taxon>Betaproteobacteria</taxon>
        <taxon>Burkholderiales</taxon>
        <taxon>Burkholderiaceae</taxon>
        <taxon>Cupriavidus</taxon>
    </lineage>
</organism>
<dbReference type="AlphaFoldDB" id="A0AAE5ZDD9"/>
<evidence type="ECO:0000313" key="1">
    <source>
        <dbReference type="EMBL" id="QCC00677.1"/>
    </source>
</evidence>
<reference evidence="1 2" key="1">
    <citation type="submission" date="2019-04" db="EMBL/GenBank/DDBJ databases">
        <title>Long-read de novo sequencing of Cupriavidus necator H16.</title>
        <authorList>
            <person name="Little G.T."/>
            <person name="Ehsaan M."/>
            <person name="Arenas-Lopez C."/>
            <person name="Jawed K."/>
            <person name="Winzer K."/>
            <person name="Kovacs K."/>
            <person name="Malys N."/>
            <person name="Minton N.P."/>
        </authorList>
    </citation>
    <scope>NUCLEOTIDE SEQUENCE [LARGE SCALE GENOMIC DNA]</scope>
    <source>
        <strain evidence="1 2">H16</strain>
    </source>
</reference>
<protein>
    <submittedName>
        <fullName evidence="1">Uncharacterized protein</fullName>
    </submittedName>
</protein>
<accession>A0AAE5ZDD9</accession>
<dbReference type="RefSeq" id="WP_081050336.1">
    <property type="nucleotide sequence ID" value="NC_008313.1"/>
</dbReference>
<dbReference type="EMBL" id="CP039287">
    <property type="protein sequence ID" value="QCC00677.1"/>
    <property type="molecule type" value="Genomic_DNA"/>
</dbReference>
<evidence type="ECO:0000313" key="2">
    <source>
        <dbReference type="Proteomes" id="UP000296079"/>
    </source>
</evidence>
<name>A0AAE5ZDD9_CUPNH</name>
<gene>
    <name evidence="1" type="ORF">E6A55_08555</name>
</gene>
<sequence length="64" mass="7038">MNDDLKFGLTVLAVLGVVIFATTQAISMDMSIADLVVQLVQHAIDLLRHLFIQVRAENPPHNLA</sequence>
<dbReference type="Proteomes" id="UP000296079">
    <property type="component" value="Chromosome 1"/>
</dbReference>